<proteinExistence type="predicted"/>
<dbReference type="AlphaFoldDB" id="J3MWP6"/>
<sequence>MDLSKNKAQSHQEQQSPATWHQPPCHPPLSLSLSLSLNSKWKDNVSGRLPEEWMTWLSRQRILTHYFSLWSSLSIYISLFCWKPFSLSLLCDAACTA</sequence>
<feature type="compositionally biased region" description="Polar residues" evidence="1">
    <location>
        <begin position="1"/>
        <end position="19"/>
    </location>
</feature>
<dbReference type="EnsemblPlants" id="OB09G14250.1">
    <property type="protein sequence ID" value="OB09G14250.1"/>
    <property type="gene ID" value="OB09G14250"/>
</dbReference>
<evidence type="ECO:0000256" key="1">
    <source>
        <dbReference type="SAM" id="MobiDB-lite"/>
    </source>
</evidence>
<evidence type="ECO:0000313" key="3">
    <source>
        <dbReference type="Proteomes" id="UP000006038"/>
    </source>
</evidence>
<organism evidence="2">
    <name type="scientific">Oryza brachyantha</name>
    <name type="common">malo sina</name>
    <dbReference type="NCBI Taxonomy" id="4533"/>
    <lineage>
        <taxon>Eukaryota</taxon>
        <taxon>Viridiplantae</taxon>
        <taxon>Streptophyta</taxon>
        <taxon>Embryophyta</taxon>
        <taxon>Tracheophyta</taxon>
        <taxon>Spermatophyta</taxon>
        <taxon>Magnoliopsida</taxon>
        <taxon>Liliopsida</taxon>
        <taxon>Poales</taxon>
        <taxon>Poaceae</taxon>
        <taxon>BOP clade</taxon>
        <taxon>Oryzoideae</taxon>
        <taxon>Oryzeae</taxon>
        <taxon>Oryzinae</taxon>
        <taxon>Oryza</taxon>
    </lineage>
</organism>
<reference evidence="2" key="2">
    <citation type="submission" date="2013-04" db="UniProtKB">
        <authorList>
            <consortium name="EnsemblPlants"/>
        </authorList>
    </citation>
    <scope>IDENTIFICATION</scope>
</reference>
<protein>
    <submittedName>
        <fullName evidence="2">Uncharacterized protein</fullName>
    </submittedName>
</protein>
<keyword evidence="3" id="KW-1185">Reference proteome</keyword>
<name>J3MWP6_ORYBR</name>
<dbReference type="HOGENOM" id="CLU_2350138_0_0_1"/>
<feature type="region of interest" description="Disordered" evidence="1">
    <location>
        <begin position="1"/>
        <end position="25"/>
    </location>
</feature>
<dbReference type="Proteomes" id="UP000006038">
    <property type="component" value="Chromosome 9"/>
</dbReference>
<evidence type="ECO:0000313" key="2">
    <source>
        <dbReference type="EnsemblPlants" id="OB09G14250.1"/>
    </source>
</evidence>
<dbReference type="Gramene" id="OB09G14250.1">
    <property type="protein sequence ID" value="OB09G14250.1"/>
    <property type="gene ID" value="OB09G14250"/>
</dbReference>
<reference evidence="2" key="1">
    <citation type="journal article" date="2013" name="Nat. Commun.">
        <title>Whole-genome sequencing of Oryza brachyantha reveals mechanisms underlying Oryza genome evolution.</title>
        <authorList>
            <person name="Chen J."/>
            <person name="Huang Q."/>
            <person name="Gao D."/>
            <person name="Wang J."/>
            <person name="Lang Y."/>
            <person name="Liu T."/>
            <person name="Li B."/>
            <person name="Bai Z."/>
            <person name="Luis Goicoechea J."/>
            <person name="Liang C."/>
            <person name="Chen C."/>
            <person name="Zhang W."/>
            <person name="Sun S."/>
            <person name="Liao Y."/>
            <person name="Zhang X."/>
            <person name="Yang L."/>
            <person name="Song C."/>
            <person name="Wang M."/>
            <person name="Shi J."/>
            <person name="Liu G."/>
            <person name="Liu J."/>
            <person name="Zhou H."/>
            <person name="Zhou W."/>
            <person name="Yu Q."/>
            <person name="An N."/>
            <person name="Chen Y."/>
            <person name="Cai Q."/>
            <person name="Wang B."/>
            <person name="Liu B."/>
            <person name="Min J."/>
            <person name="Huang Y."/>
            <person name="Wu H."/>
            <person name="Li Z."/>
            <person name="Zhang Y."/>
            <person name="Yin Y."/>
            <person name="Song W."/>
            <person name="Jiang J."/>
            <person name="Jackson S.A."/>
            <person name="Wing R.A."/>
            <person name="Wang J."/>
            <person name="Chen M."/>
        </authorList>
    </citation>
    <scope>NUCLEOTIDE SEQUENCE [LARGE SCALE GENOMIC DNA]</scope>
    <source>
        <strain evidence="2">cv. IRGC 101232</strain>
    </source>
</reference>
<accession>J3MWP6</accession>